<dbReference type="InterPro" id="IPR005624">
    <property type="entry name" value="PduO/GlcC-like"/>
</dbReference>
<dbReference type="GO" id="GO:0006620">
    <property type="term" value="P:post-translational protein targeting to endoplasmic reticulum membrane"/>
    <property type="evidence" value="ECO:0007669"/>
    <property type="project" value="TreeGrafter"/>
</dbReference>
<organism evidence="1 2">
    <name type="scientific">Vanrija pseudolonga</name>
    <dbReference type="NCBI Taxonomy" id="143232"/>
    <lineage>
        <taxon>Eukaryota</taxon>
        <taxon>Fungi</taxon>
        <taxon>Dikarya</taxon>
        <taxon>Basidiomycota</taxon>
        <taxon>Agaricomycotina</taxon>
        <taxon>Tremellomycetes</taxon>
        <taxon>Trichosporonales</taxon>
        <taxon>Trichosporonaceae</taxon>
        <taxon>Vanrija</taxon>
    </lineage>
</organism>
<accession>A0AAF0Y5Q2</accession>
<dbReference type="Gene3D" id="3.30.450.150">
    <property type="entry name" value="Haem-degrading domain"/>
    <property type="match status" value="1"/>
</dbReference>
<dbReference type="EMBL" id="CP086715">
    <property type="protein sequence ID" value="WOO78549.1"/>
    <property type="molecule type" value="Genomic_DNA"/>
</dbReference>
<dbReference type="Pfam" id="PF03928">
    <property type="entry name" value="HbpS-like"/>
    <property type="match status" value="1"/>
</dbReference>
<protein>
    <submittedName>
        <fullName evidence="1">UPF0303 protein</fullName>
    </submittedName>
</protein>
<gene>
    <name evidence="1" type="primary">Smed_2872</name>
    <name evidence="1" type="ORF">LOC62_02G002096</name>
</gene>
<dbReference type="GO" id="GO:0072380">
    <property type="term" value="C:TRC complex"/>
    <property type="evidence" value="ECO:0007669"/>
    <property type="project" value="TreeGrafter"/>
</dbReference>
<dbReference type="SUPFAM" id="SSF143744">
    <property type="entry name" value="GlcG-like"/>
    <property type="match status" value="1"/>
</dbReference>
<proteinExistence type="predicted"/>
<dbReference type="GeneID" id="87805346"/>
<evidence type="ECO:0000313" key="2">
    <source>
        <dbReference type="Proteomes" id="UP000827549"/>
    </source>
</evidence>
<sequence length="182" mass="19217">MSLGTLPKVTAYAVTDADSPAIRDLAAQQESAARFSTFSADAAWEVGSAIRAAFLERRVGDQGVIISIELFTGHRLFSAVVGAPPVVGPDNWAWAAAKLNVVRRFGVSSLRKGREFAAQGRTPEAKGLHFPEYACHGGGFPIYLANNDSGPIGAIVVSGLPQLDDHQLIVDALASLPHLLAK</sequence>
<dbReference type="InterPro" id="IPR038084">
    <property type="entry name" value="PduO/GlcC-like_sf"/>
</dbReference>
<dbReference type="PANTHER" id="PTHR28255:SF1">
    <property type="entry name" value="UPF0303 PROTEIN YBR137W"/>
    <property type="match status" value="1"/>
</dbReference>
<dbReference type="InterPro" id="IPR010371">
    <property type="entry name" value="YBR137W-like"/>
</dbReference>
<dbReference type="Proteomes" id="UP000827549">
    <property type="component" value="Chromosome 2"/>
</dbReference>
<dbReference type="AlphaFoldDB" id="A0AAF0Y5Q2"/>
<name>A0AAF0Y5Q2_9TREE</name>
<evidence type="ECO:0000313" key="1">
    <source>
        <dbReference type="EMBL" id="WOO78549.1"/>
    </source>
</evidence>
<keyword evidence="2" id="KW-1185">Reference proteome</keyword>
<dbReference type="RefSeq" id="XP_062624581.1">
    <property type="nucleotide sequence ID" value="XM_062768597.1"/>
</dbReference>
<dbReference type="PANTHER" id="PTHR28255">
    <property type="match status" value="1"/>
</dbReference>
<reference evidence="1" key="1">
    <citation type="submission" date="2023-10" db="EMBL/GenBank/DDBJ databases">
        <authorList>
            <person name="Noh H."/>
        </authorList>
    </citation>
    <scope>NUCLEOTIDE SEQUENCE</scope>
    <source>
        <strain evidence="1">DUCC4014</strain>
    </source>
</reference>